<gene>
    <name evidence="1" type="ORF">BDN72DRAFT_944069</name>
</gene>
<accession>A0ACD3A1W8</accession>
<dbReference type="EMBL" id="ML208920">
    <property type="protein sequence ID" value="TFK59670.1"/>
    <property type="molecule type" value="Genomic_DNA"/>
</dbReference>
<sequence>MSLLYEPTITTINTSLLPPPPKGFEYSNLLNPLDPRSGDLTQYPILTIYPNYTYVVVSATDGSPQMGIWETGPSGPVGLLLPRSGARNIWQIGYDPLYGVFTFFGEGMNFVTANVHQLWGYPEASPGPMRSLTTASTENILTDKPGCEDDKVIQASLGKSGVRVTVHVPLKL</sequence>
<evidence type="ECO:0000313" key="2">
    <source>
        <dbReference type="Proteomes" id="UP000308600"/>
    </source>
</evidence>
<reference evidence="1 2" key="1">
    <citation type="journal article" date="2019" name="Nat. Ecol. Evol.">
        <title>Megaphylogeny resolves global patterns of mushroom evolution.</title>
        <authorList>
            <person name="Varga T."/>
            <person name="Krizsan K."/>
            <person name="Foldi C."/>
            <person name="Dima B."/>
            <person name="Sanchez-Garcia M."/>
            <person name="Sanchez-Ramirez S."/>
            <person name="Szollosi G.J."/>
            <person name="Szarkandi J.G."/>
            <person name="Papp V."/>
            <person name="Albert L."/>
            <person name="Andreopoulos W."/>
            <person name="Angelini C."/>
            <person name="Antonin V."/>
            <person name="Barry K.W."/>
            <person name="Bougher N.L."/>
            <person name="Buchanan P."/>
            <person name="Buyck B."/>
            <person name="Bense V."/>
            <person name="Catcheside P."/>
            <person name="Chovatia M."/>
            <person name="Cooper J."/>
            <person name="Damon W."/>
            <person name="Desjardin D."/>
            <person name="Finy P."/>
            <person name="Geml J."/>
            <person name="Haridas S."/>
            <person name="Hughes K."/>
            <person name="Justo A."/>
            <person name="Karasinski D."/>
            <person name="Kautmanova I."/>
            <person name="Kiss B."/>
            <person name="Kocsube S."/>
            <person name="Kotiranta H."/>
            <person name="LaButti K.M."/>
            <person name="Lechner B.E."/>
            <person name="Liimatainen K."/>
            <person name="Lipzen A."/>
            <person name="Lukacs Z."/>
            <person name="Mihaltcheva S."/>
            <person name="Morgado L.N."/>
            <person name="Niskanen T."/>
            <person name="Noordeloos M.E."/>
            <person name="Ohm R.A."/>
            <person name="Ortiz-Santana B."/>
            <person name="Ovrebo C."/>
            <person name="Racz N."/>
            <person name="Riley R."/>
            <person name="Savchenko A."/>
            <person name="Shiryaev A."/>
            <person name="Soop K."/>
            <person name="Spirin V."/>
            <person name="Szebenyi C."/>
            <person name="Tomsovsky M."/>
            <person name="Tulloss R.E."/>
            <person name="Uehling J."/>
            <person name="Grigoriev I.V."/>
            <person name="Vagvolgyi C."/>
            <person name="Papp T."/>
            <person name="Martin F.M."/>
            <person name="Miettinen O."/>
            <person name="Hibbett D.S."/>
            <person name="Nagy L.G."/>
        </authorList>
    </citation>
    <scope>NUCLEOTIDE SEQUENCE [LARGE SCALE GENOMIC DNA]</scope>
    <source>
        <strain evidence="1 2">NL-1719</strain>
    </source>
</reference>
<keyword evidence="2" id="KW-1185">Reference proteome</keyword>
<organism evidence="1 2">
    <name type="scientific">Pluteus cervinus</name>
    <dbReference type="NCBI Taxonomy" id="181527"/>
    <lineage>
        <taxon>Eukaryota</taxon>
        <taxon>Fungi</taxon>
        <taxon>Dikarya</taxon>
        <taxon>Basidiomycota</taxon>
        <taxon>Agaricomycotina</taxon>
        <taxon>Agaricomycetes</taxon>
        <taxon>Agaricomycetidae</taxon>
        <taxon>Agaricales</taxon>
        <taxon>Pluteineae</taxon>
        <taxon>Pluteaceae</taxon>
        <taxon>Pluteus</taxon>
    </lineage>
</organism>
<evidence type="ECO:0000313" key="1">
    <source>
        <dbReference type="EMBL" id="TFK59670.1"/>
    </source>
</evidence>
<protein>
    <submittedName>
        <fullName evidence="1">Uncharacterized protein</fullName>
    </submittedName>
</protein>
<proteinExistence type="predicted"/>
<name>A0ACD3A1W8_9AGAR</name>
<dbReference type="Proteomes" id="UP000308600">
    <property type="component" value="Unassembled WGS sequence"/>
</dbReference>